<evidence type="ECO:0000256" key="1">
    <source>
        <dbReference type="SAM" id="Phobius"/>
    </source>
</evidence>
<keyword evidence="1" id="KW-0472">Membrane</keyword>
<dbReference type="Gene3D" id="2.60.120.40">
    <property type="match status" value="1"/>
</dbReference>
<dbReference type="SUPFAM" id="SSF49842">
    <property type="entry name" value="TNF-like"/>
    <property type="match status" value="1"/>
</dbReference>
<accession>A0A8C0FJH4</accession>
<reference evidence="2" key="1">
    <citation type="submission" date="2025-08" db="UniProtKB">
        <authorList>
            <consortium name="Ensembl"/>
        </authorList>
    </citation>
    <scope>IDENTIFICATION</scope>
</reference>
<evidence type="ECO:0000313" key="3">
    <source>
        <dbReference type="Proteomes" id="UP000694567"/>
    </source>
</evidence>
<protein>
    <recommendedName>
        <fullName evidence="4">TNF family profile domain-containing protein</fullName>
    </recommendedName>
</protein>
<feature type="transmembrane region" description="Helical" evidence="1">
    <location>
        <begin position="24"/>
        <end position="53"/>
    </location>
</feature>
<organism evidence="2 3">
    <name type="scientific">Bubo bubo</name>
    <name type="common">Eurasian eagle-owl</name>
    <name type="synonym">Strix bubo</name>
    <dbReference type="NCBI Taxonomy" id="30461"/>
    <lineage>
        <taxon>Eukaryota</taxon>
        <taxon>Metazoa</taxon>
        <taxon>Chordata</taxon>
        <taxon>Craniata</taxon>
        <taxon>Vertebrata</taxon>
        <taxon>Euteleostomi</taxon>
        <taxon>Archelosauria</taxon>
        <taxon>Archosauria</taxon>
        <taxon>Dinosauria</taxon>
        <taxon>Saurischia</taxon>
        <taxon>Theropoda</taxon>
        <taxon>Coelurosauria</taxon>
        <taxon>Aves</taxon>
        <taxon>Neognathae</taxon>
        <taxon>Neoaves</taxon>
        <taxon>Telluraves</taxon>
        <taxon>Strigiformes</taxon>
        <taxon>Strigidae</taxon>
        <taxon>Bubo</taxon>
    </lineage>
</organism>
<keyword evidence="1" id="KW-1133">Transmembrane helix</keyword>
<sequence>SGNCYCLFQEKTNYTKLWFNVSRLCTVVICFFCFCLCAALLSCLFTLFLSYIFPPFLQPVHIKQPISKKTFAIMGLSLLSSIPGESIKGVDINLTAEVGSIQIQNGSIMITHDGLYLVSLKGSIHFPDPDELTLTLWKTGKTTGSALWEQIVQDSDSAVNLITVLYLFKEDNITLRTSSNATIADLSFSLALLTHIQRNPGFLYLLDSMCI</sequence>
<keyword evidence="3" id="KW-1185">Reference proteome</keyword>
<dbReference type="InterPro" id="IPR008983">
    <property type="entry name" value="Tumour_necrosis_fac-like_dom"/>
</dbReference>
<proteinExistence type="predicted"/>
<name>A0A8C0FJH4_BUBBB</name>
<dbReference type="Proteomes" id="UP000694567">
    <property type="component" value="Unplaced"/>
</dbReference>
<evidence type="ECO:0008006" key="4">
    <source>
        <dbReference type="Google" id="ProtNLM"/>
    </source>
</evidence>
<evidence type="ECO:0000313" key="2">
    <source>
        <dbReference type="Ensembl" id="ENSBOBP00000016379.1"/>
    </source>
</evidence>
<dbReference type="AlphaFoldDB" id="A0A8C0FJH4"/>
<dbReference type="Ensembl" id="ENSBOBT00000016751.1">
    <property type="protein sequence ID" value="ENSBOBP00000016379.1"/>
    <property type="gene ID" value="ENSBOBG00000010286.1"/>
</dbReference>
<reference evidence="2" key="2">
    <citation type="submission" date="2025-09" db="UniProtKB">
        <authorList>
            <consortium name="Ensembl"/>
        </authorList>
    </citation>
    <scope>IDENTIFICATION</scope>
</reference>
<keyword evidence="1" id="KW-0812">Transmembrane</keyword>